<dbReference type="GO" id="GO:0015935">
    <property type="term" value="C:small ribosomal subunit"/>
    <property type="evidence" value="ECO:0007669"/>
    <property type="project" value="TreeGrafter"/>
</dbReference>
<dbReference type="Pfam" id="PF01649">
    <property type="entry name" value="Ribosomal_S20p"/>
    <property type="match status" value="1"/>
</dbReference>
<evidence type="ECO:0000256" key="8">
    <source>
        <dbReference type="HAMAP-Rule" id="MF_00500"/>
    </source>
</evidence>
<dbReference type="GO" id="GO:0003735">
    <property type="term" value="F:structural constituent of ribosome"/>
    <property type="evidence" value="ECO:0007669"/>
    <property type="project" value="InterPro"/>
</dbReference>
<evidence type="ECO:0000256" key="4">
    <source>
        <dbReference type="ARBA" id="ARBA00022884"/>
    </source>
</evidence>
<comment type="similarity">
    <text evidence="2 8">Belongs to the bacterial ribosomal protein bS20 family.</text>
</comment>
<dbReference type="Gene3D" id="1.20.58.110">
    <property type="entry name" value="Ribosomal protein S20"/>
    <property type="match status" value="1"/>
</dbReference>
<keyword evidence="5 8" id="KW-0689">Ribosomal protein</keyword>
<proteinExistence type="inferred from homology"/>
<dbReference type="Proteomes" id="UP000824128">
    <property type="component" value="Unassembled WGS sequence"/>
</dbReference>
<dbReference type="HAMAP" id="MF_00500">
    <property type="entry name" value="Ribosomal_bS20"/>
    <property type="match status" value="1"/>
</dbReference>
<dbReference type="NCBIfam" id="TIGR00029">
    <property type="entry name" value="S20"/>
    <property type="match status" value="1"/>
</dbReference>
<name>A0A9D1N401_9FIRM</name>
<keyword evidence="6 8" id="KW-0687">Ribonucleoprotein</keyword>
<dbReference type="PANTHER" id="PTHR33398">
    <property type="entry name" value="30S RIBOSOMAL PROTEIN S20"/>
    <property type="match status" value="1"/>
</dbReference>
<comment type="caution">
    <text evidence="9">The sequence shown here is derived from an EMBL/GenBank/DDBJ whole genome shotgun (WGS) entry which is preliminary data.</text>
</comment>
<dbReference type="GO" id="GO:0006412">
    <property type="term" value="P:translation"/>
    <property type="evidence" value="ECO:0007669"/>
    <property type="project" value="UniProtKB-UniRule"/>
</dbReference>
<evidence type="ECO:0000256" key="6">
    <source>
        <dbReference type="ARBA" id="ARBA00023274"/>
    </source>
</evidence>
<reference evidence="9" key="2">
    <citation type="journal article" date="2021" name="PeerJ">
        <title>Extensive microbial diversity within the chicken gut microbiome revealed by metagenomics and culture.</title>
        <authorList>
            <person name="Gilroy R."/>
            <person name="Ravi A."/>
            <person name="Getino M."/>
            <person name="Pursley I."/>
            <person name="Horton D.L."/>
            <person name="Alikhan N.F."/>
            <person name="Baker D."/>
            <person name="Gharbi K."/>
            <person name="Hall N."/>
            <person name="Watson M."/>
            <person name="Adriaenssens E.M."/>
            <person name="Foster-Nyarko E."/>
            <person name="Jarju S."/>
            <person name="Secka A."/>
            <person name="Antonio M."/>
            <person name="Oren A."/>
            <person name="Chaudhuri R.R."/>
            <person name="La Ragione R."/>
            <person name="Hildebrand F."/>
            <person name="Pallen M.J."/>
        </authorList>
    </citation>
    <scope>NUCLEOTIDE SEQUENCE</scope>
    <source>
        <strain evidence="9">ChiGjej2B2-16831</strain>
    </source>
</reference>
<comment type="function">
    <text evidence="1 8">Binds directly to 16S ribosomal RNA.</text>
</comment>
<evidence type="ECO:0000256" key="2">
    <source>
        <dbReference type="ARBA" id="ARBA00007634"/>
    </source>
</evidence>
<evidence type="ECO:0000256" key="5">
    <source>
        <dbReference type="ARBA" id="ARBA00022980"/>
    </source>
</evidence>
<dbReference type="AlphaFoldDB" id="A0A9D1N401"/>
<evidence type="ECO:0000256" key="7">
    <source>
        <dbReference type="ARBA" id="ARBA00035136"/>
    </source>
</evidence>
<reference evidence="9" key="1">
    <citation type="submission" date="2020-10" db="EMBL/GenBank/DDBJ databases">
        <authorList>
            <person name="Gilroy R."/>
        </authorList>
    </citation>
    <scope>NUCLEOTIDE SEQUENCE</scope>
    <source>
        <strain evidence="9">ChiGjej2B2-16831</strain>
    </source>
</reference>
<keyword evidence="4 8" id="KW-0694">RNA-binding</keyword>
<dbReference type="InterPro" id="IPR036510">
    <property type="entry name" value="Ribosomal_bS20_sf"/>
</dbReference>
<evidence type="ECO:0000256" key="1">
    <source>
        <dbReference type="ARBA" id="ARBA00003134"/>
    </source>
</evidence>
<evidence type="ECO:0000313" key="10">
    <source>
        <dbReference type="Proteomes" id="UP000824128"/>
    </source>
</evidence>
<dbReference type="FunFam" id="1.20.58.110:FF:000001">
    <property type="entry name" value="30S ribosomal protein S20"/>
    <property type="match status" value="1"/>
</dbReference>
<dbReference type="SUPFAM" id="SSF46992">
    <property type="entry name" value="Ribosomal protein S20"/>
    <property type="match status" value="1"/>
</dbReference>
<protein>
    <recommendedName>
        <fullName evidence="7 8">Small ribosomal subunit protein bS20</fullName>
    </recommendedName>
</protein>
<dbReference type="EMBL" id="DVNZ01000133">
    <property type="protein sequence ID" value="HIU94327.1"/>
    <property type="molecule type" value="Genomic_DNA"/>
</dbReference>
<organism evidence="9 10">
    <name type="scientific">Candidatus Aphodomorpha intestinavium</name>
    <dbReference type="NCBI Taxonomy" id="2840672"/>
    <lineage>
        <taxon>Bacteria</taxon>
        <taxon>Bacillati</taxon>
        <taxon>Bacillota</taxon>
        <taxon>Clostridia</taxon>
        <taxon>Eubacteriales</taxon>
        <taxon>Candidatus Aphodomorpha</taxon>
    </lineage>
</organism>
<sequence length="87" mass="9593">MANIKSAMKRVKVTEKQNLRNRMVKSALKTSIRRYDEALQSGDKDAAEKAYVHAVSTVDKAAAKGVIHKNTASRKKAQLAVKRAQAI</sequence>
<accession>A0A9D1N401</accession>
<keyword evidence="3 8" id="KW-0699">rRNA-binding</keyword>
<dbReference type="InterPro" id="IPR002583">
    <property type="entry name" value="Ribosomal_bS20"/>
</dbReference>
<dbReference type="GO" id="GO:0070181">
    <property type="term" value="F:small ribosomal subunit rRNA binding"/>
    <property type="evidence" value="ECO:0007669"/>
    <property type="project" value="TreeGrafter"/>
</dbReference>
<evidence type="ECO:0000256" key="3">
    <source>
        <dbReference type="ARBA" id="ARBA00022730"/>
    </source>
</evidence>
<gene>
    <name evidence="8 9" type="primary">rpsT</name>
    <name evidence="9" type="ORF">IAD24_04135</name>
</gene>
<evidence type="ECO:0000313" key="9">
    <source>
        <dbReference type="EMBL" id="HIU94327.1"/>
    </source>
</evidence>
<dbReference type="PANTHER" id="PTHR33398:SF1">
    <property type="entry name" value="SMALL RIBOSOMAL SUBUNIT PROTEIN BS20C"/>
    <property type="match status" value="1"/>
</dbReference>
<dbReference type="GO" id="GO:0005829">
    <property type="term" value="C:cytosol"/>
    <property type="evidence" value="ECO:0007669"/>
    <property type="project" value="TreeGrafter"/>
</dbReference>